<gene>
    <name evidence="2" type="ORF">SNE34_07390</name>
</gene>
<organism evidence="2 3">
    <name type="scientific">Novilysobacter erysipheiresistens</name>
    <dbReference type="NCBI Taxonomy" id="1749332"/>
    <lineage>
        <taxon>Bacteria</taxon>
        <taxon>Pseudomonadati</taxon>
        <taxon>Pseudomonadota</taxon>
        <taxon>Gammaproteobacteria</taxon>
        <taxon>Lysobacterales</taxon>
        <taxon>Lysobacteraceae</taxon>
        <taxon>Novilysobacter</taxon>
    </lineage>
</organism>
<dbReference type="RefSeq" id="WP_332616173.1">
    <property type="nucleotide sequence ID" value="NZ_JAXGFP010000003.1"/>
</dbReference>
<feature type="domain" description="Peptidase C39" evidence="1">
    <location>
        <begin position="72"/>
        <end position="202"/>
    </location>
</feature>
<dbReference type="Pfam" id="PF03412">
    <property type="entry name" value="Peptidase_C39"/>
    <property type="match status" value="1"/>
</dbReference>
<protein>
    <submittedName>
        <fullName evidence="2">C39 family peptidase</fullName>
    </submittedName>
</protein>
<reference evidence="2 3" key="1">
    <citation type="journal article" date="2016" name="Int. J. Syst. Evol. Microbiol.">
        <title>Lysobacter erysipheiresistens sp. nov., an antagonist of powdery mildew, isolated from tobacco-cultivated soil.</title>
        <authorList>
            <person name="Xie B."/>
            <person name="Li T."/>
            <person name="Lin X."/>
            <person name="Wang C.J."/>
            <person name="Chen Y.J."/>
            <person name="Liu W.J."/>
            <person name="Zhao Z.W."/>
        </authorList>
    </citation>
    <scope>NUCLEOTIDE SEQUENCE [LARGE SCALE GENOMIC DNA]</scope>
    <source>
        <strain evidence="2 3">RS-LYSO-3</strain>
    </source>
</reference>
<dbReference type="PROSITE" id="PS50990">
    <property type="entry name" value="PEPTIDASE_C39"/>
    <property type="match status" value="1"/>
</dbReference>
<dbReference type="Proteomes" id="UP001355056">
    <property type="component" value="Unassembled WGS sequence"/>
</dbReference>
<comment type="caution">
    <text evidence="2">The sequence shown here is derived from an EMBL/GenBank/DDBJ whole genome shotgun (WGS) entry which is preliminary data.</text>
</comment>
<sequence length="250" mass="27503">MKLQHNAFQRIKAAGMRPLLAGVAAVVLWPIAGVADVQAQSRHGIGVLTGIAPAQKSVRSLRDLRFRELVQQHYDFSCGSAALASLLQYGYGMDVSEQELIKQMMVGANPEEVVRNGFSMLDMKRYVEAVGMRAHGYRIEPDALYRLQIPVIALLDIKGYRHFVLVKGASAGRVYVADPALGHRVMVEDDFIAGWNGIVLAVVADIPIRSDSYLVNSHESPALKRRVDALEHATTPPRVVEFGLVVTDLF</sequence>
<dbReference type="InterPro" id="IPR005074">
    <property type="entry name" value="Peptidase_C39"/>
</dbReference>
<dbReference type="Gene3D" id="3.90.70.10">
    <property type="entry name" value="Cysteine proteinases"/>
    <property type="match status" value="1"/>
</dbReference>
<name>A0ABU7YXY0_9GAMM</name>
<evidence type="ECO:0000313" key="2">
    <source>
        <dbReference type="EMBL" id="MEG3183830.1"/>
    </source>
</evidence>
<dbReference type="CDD" id="cd02423">
    <property type="entry name" value="Peptidase_C39G"/>
    <property type="match status" value="1"/>
</dbReference>
<keyword evidence="3" id="KW-1185">Reference proteome</keyword>
<evidence type="ECO:0000313" key="3">
    <source>
        <dbReference type="Proteomes" id="UP001355056"/>
    </source>
</evidence>
<proteinExistence type="predicted"/>
<accession>A0ABU7YXY0</accession>
<evidence type="ECO:0000259" key="1">
    <source>
        <dbReference type="PROSITE" id="PS50990"/>
    </source>
</evidence>
<dbReference type="EMBL" id="JAXGFP010000003">
    <property type="protein sequence ID" value="MEG3183830.1"/>
    <property type="molecule type" value="Genomic_DNA"/>
</dbReference>